<organism evidence="2 3">
    <name type="scientific">Rhodococcus aetherivorans</name>
    <dbReference type="NCBI Taxonomy" id="191292"/>
    <lineage>
        <taxon>Bacteria</taxon>
        <taxon>Bacillati</taxon>
        <taxon>Actinomycetota</taxon>
        <taxon>Actinomycetes</taxon>
        <taxon>Mycobacteriales</taxon>
        <taxon>Nocardiaceae</taxon>
        <taxon>Rhodococcus</taxon>
    </lineage>
</organism>
<dbReference type="GeneID" id="83622799"/>
<dbReference type="InterPro" id="IPR018721">
    <property type="entry name" value="DUF2252"/>
</dbReference>
<dbReference type="PANTHER" id="PTHR39441">
    <property type="entry name" value="DUF2252 DOMAIN-CONTAINING PROTEIN"/>
    <property type="match status" value="1"/>
</dbReference>
<reference evidence="2" key="1">
    <citation type="submission" date="2022-09" db="EMBL/GenBank/DDBJ databases">
        <title>The genome sequence of Rhodococcus aetherivorans N1.</title>
        <authorList>
            <person name="Jiang W."/>
        </authorList>
    </citation>
    <scope>NUCLEOTIDE SEQUENCE</scope>
    <source>
        <strain evidence="2">N1</strain>
    </source>
</reference>
<name>A0AA46PT33_9NOCA</name>
<dbReference type="PANTHER" id="PTHR39441:SF1">
    <property type="entry name" value="DUF2252 DOMAIN-CONTAINING PROTEIN"/>
    <property type="match status" value="1"/>
</dbReference>
<evidence type="ECO:0000313" key="2">
    <source>
        <dbReference type="EMBL" id="UYF92786.1"/>
    </source>
</evidence>
<dbReference type="Proteomes" id="UP001163947">
    <property type="component" value="Chromosome"/>
</dbReference>
<dbReference type="Pfam" id="PF10009">
    <property type="entry name" value="DUF2252"/>
    <property type="match status" value="1"/>
</dbReference>
<sequence length="451" mass="49930">MTPTTAAERSRAEGRAARTRVPRGAHGEFRCPDRDPVAIFEQQNRTRLPELVPIRYERMTESPFAYYRGSAAAMAADLSTEAVTGPHVVASGDAHLANFGLYASPERRVLFDLNDFDEAYPAPWEWDVKRLAASVWLAGRHTGCTEQQCRDATLATVRSYRETIRFLSGLTATERFYFQVDAEEIEQASRNPEAIRAVVQKARSRTSEQVLRKLTVTTADDVPRIVDQPPIVRHLDIGSLDAIERIVASYRATVRADAQLLLSQYRVVDFAMRIVGVGSVGTRCFLVLLLGPADEPLFLQVKEAGRSVLETHGGIRETPHRVEADLIAHGQGARVVGAQRILQAHSDPLLGWITGVPGADGVRRDFYVRQFRDMKGSVQWERLRPAQSEQYGRLCGALLARAHSQSPDGAFVAGYLGRGTVFDEAVARWSAAYADRTEQDWKALCTSAAPA</sequence>
<proteinExistence type="predicted"/>
<accession>A0AA46PT33</accession>
<dbReference type="RefSeq" id="WP_263507494.1">
    <property type="nucleotide sequence ID" value="NZ_CP106982.1"/>
</dbReference>
<evidence type="ECO:0000313" key="3">
    <source>
        <dbReference type="Proteomes" id="UP001163947"/>
    </source>
</evidence>
<feature type="region of interest" description="Disordered" evidence="1">
    <location>
        <begin position="1"/>
        <end position="27"/>
    </location>
</feature>
<protein>
    <submittedName>
        <fullName evidence="2">DUF2252 domain-containing protein</fullName>
    </submittedName>
</protein>
<gene>
    <name evidence="2" type="ORF">OCS65_20245</name>
</gene>
<dbReference type="EMBL" id="CP106982">
    <property type="protein sequence ID" value="UYF92786.1"/>
    <property type="molecule type" value="Genomic_DNA"/>
</dbReference>
<dbReference type="AlphaFoldDB" id="A0AA46PT33"/>
<evidence type="ECO:0000256" key="1">
    <source>
        <dbReference type="SAM" id="MobiDB-lite"/>
    </source>
</evidence>